<evidence type="ECO:0000256" key="1">
    <source>
        <dbReference type="ARBA" id="ARBA00022737"/>
    </source>
</evidence>
<organism evidence="3 4">
    <name type="scientific">Paramarasmius palmivorus</name>
    <dbReference type="NCBI Taxonomy" id="297713"/>
    <lineage>
        <taxon>Eukaryota</taxon>
        <taxon>Fungi</taxon>
        <taxon>Dikarya</taxon>
        <taxon>Basidiomycota</taxon>
        <taxon>Agaricomycotina</taxon>
        <taxon>Agaricomycetes</taxon>
        <taxon>Agaricomycetidae</taxon>
        <taxon>Agaricales</taxon>
        <taxon>Marasmiineae</taxon>
        <taxon>Marasmiaceae</taxon>
        <taxon>Paramarasmius</taxon>
    </lineage>
</organism>
<keyword evidence="1" id="KW-0677">Repeat</keyword>
<evidence type="ECO:0008006" key="5">
    <source>
        <dbReference type="Google" id="ProtNLM"/>
    </source>
</evidence>
<name>A0AAW0DIP8_9AGAR</name>
<proteinExistence type="predicted"/>
<accession>A0AAW0DIP8</accession>
<sequence length="818" mass="92340">MSRAARQAVHALVREGDTASAFLVLHAARQSQSHSMETWRPKETTQMFRKPVSPRLCGHALIHALLRKGAQQKAFRLAQNMLEEDIRLHQKTLEAVVKGVLDSSGRRPVSKTEFLSRLKTILGTSQAAQLSPLMTAHAGTRCAIQIMQAARRRNYERTENMFSAVIKACLLQGELLAATLLFTAMVKEWTVREAQWRKDTESGNDAPNSANHRGAHQRIPDAGLLVSILSSIMEVLNRDGRRAADSPYGISFHAAIQALANLAWLLDWRQLMWPEVGGLIRALYSCPKSDHNVFILGANNRFLRVNASDYFNHVLTRLIHDPPRPESPTSHPFGVPSKSKVGEVHSHMNVMCRHSCNALLNYALRHQKSPDLANRILVYMREIGVELDTATFNTLLRAGTITRKSDLVEKALAALRKVPENDGLLKDALSPSPSSQDRTQKTPIPVPIPSIEDSLLSTNVPLKADSNTINSYITHLVATGRADVVAGILFYLVPELHVVDHPSWGTATPEEIRQFRRESRVECIRRIASYGPHVLVSLLSALRKAGQVGLVERVWILAKEAERASWVPGFCEDVEPWLLPVEAYTVMISTYADQVKKRWWKRLPMTESERAWVPRTNSRVKGWAKFILSTKRREKAHRFSAGKIGAMGIYNSMMTGAQSVYDELLKLRQTSLPSRSPILPEPDVKFFNAMLRITTRHPKMPPRNPYTTPSHWRQHIRFANWIYARLGKPRSYPNPMLETVVTDMKQAGLSIPLGLQYLLVGRSPNLLGVSPDTSPHHKSNRRRFHPFRIPVNKSRGLFLRRKAPHRSRRDHRISSKVI</sequence>
<dbReference type="Gene3D" id="1.25.40.10">
    <property type="entry name" value="Tetratricopeptide repeat domain"/>
    <property type="match status" value="1"/>
</dbReference>
<dbReference type="AlphaFoldDB" id="A0AAW0DIP8"/>
<dbReference type="PANTHER" id="PTHR47942:SF63">
    <property type="entry name" value="PENTATRICOPEPTIDE REPEAT-CONTAINING PROTEIN"/>
    <property type="match status" value="1"/>
</dbReference>
<dbReference type="InterPro" id="IPR051222">
    <property type="entry name" value="PPR/CCM1_RNA-binding"/>
</dbReference>
<dbReference type="EMBL" id="JAYKXP010000013">
    <property type="protein sequence ID" value="KAK7051320.1"/>
    <property type="molecule type" value="Genomic_DNA"/>
</dbReference>
<dbReference type="PANTHER" id="PTHR47942">
    <property type="entry name" value="TETRATRICOPEPTIDE REPEAT (TPR)-LIKE SUPERFAMILY PROTEIN-RELATED"/>
    <property type="match status" value="1"/>
</dbReference>
<reference evidence="3 4" key="1">
    <citation type="submission" date="2024-01" db="EMBL/GenBank/DDBJ databases">
        <title>A draft genome for a cacao thread blight-causing isolate of Paramarasmius palmivorus.</title>
        <authorList>
            <person name="Baruah I.K."/>
            <person name="Bukari Y."/>
            <person name="Amoako-Attah I."/>
            <person name="Meinhardt L.W."/>
            <person name="Bailey B.A."/>
            <person name="Cohen S.P."/>
        </authorList>
    </citation>
    <scope>NUCLEOTIDE SEQUENCE [LARGE SCALE GENOMIC DNA]</scope>
    <source>
        <strain evidence="3 4">GH-12</strain>
    </source>
</reference>
<evidence type="ECO:0000256" key="2">
    <source>
        <dbReference type="SAM" id="MobiDB-lite"/>
    </source>
</evidence>
<feature type="region of interest" description="Disordered" evidence="2">
    <location>
        <begin position="423"/>
        <end position="444"/>
    </location>
</feature>
<comment type="caution">
    <text evidence="3">The sequence shown here is derived from an EMBL/GenBank/DDBJ whole genome shotgun (WGS) entry which is preliminary data.</text>
</comment>
<dbReference type="InterPro" id="IPR011990">
    <property type="entry name" value="TPR-like_helical_dom_sf"/>
</dbReference>
<evidence type="ECO:0000313" key="4">
    <source>
        <dbReference type="Proteomes" id="UP001383192"/>
    </source>
</evidence>
<dbReference type="Proteomes" id="UP001383192">
    <property type="component" value="Unassembled WGS sequence"/>
</dbReference>
<protein>
    <recommendedName>
        <fullName evidence="5">Pentatricopeptide repeat-containing protein</fullName>
    </recommendedName>
</protein>
<evidence type="ECO:0000313" key="3">
    <source>
        <dbReference type="EMBL" id="KAK7051320.1"/>
    </source>
</evidence>
<keyword evidence="4" id="KW-1185">Reference proteome</keyword>
<gene>
    <name evidence="3" type="ORF">VNI00_004820</name>
</gene>